<reference evidence="9" key="1">
    <citation type="journal article" date="2019" name="Int. J. Syst. Evol. Microbiol.">
        <title>The Global Catalogue of Microorganisms (GCM) 10K type strain sequencing project: providing services to taxonomists for standard genome sequencing and annotation.</title>
        <authorList>
            <consortium name="The Broad Institute Genomics Platform"/>
            <consortium name="The Broad Institute Genome Sequencing Center for Infectious Disease"/>
            <person name="Wu L."/>
            <person name="Ma J."/>
        </authorList>
    </citation>
    <scope>NUCLEOTIDE SEQUENCE [LARGE SCALE GENOMIC DNA]</scope>
    <source>
        <strain evidence="9">JCM 16916</strain>
    </source>
</reference>
<feature type="transmembrane region" description="Helical" evidence="7">
    <location>
        <begin position="105"/>
        <end position="124"/>
    </location>
</feature>
<evidence type="ECO:0000313" key="9">
    <source>
        <dbReference type="Proteomes" id="UP001501727"/>
    </source>
</evidence>
<gene>
    <name evidence="8" type="ORF">GCM10022229_08140</name>
</gene>
<dbReference type="Pfam" id="PF03631">
    <property type="entry name" value="Virul_fac_BrkB"/>
    <property type="match status" value="1"/>
</dbReference>
<comment type="subcellular location">
    <subcellularLocation>
        <location evidence="1 7">Cell membrane</location>
        <topology evidence="1 7">Multi-pass membrane protein</topology>
    </subcellularLocation>
</comment>
<comment type="similarity">
    <text evidence="7">Belongs to the UPF0761 family.</text>
</comment>
<feature type="transmembrane region" description="Helical" evidence="7">
    <location>
        <begin position="185"/>
        <end position="206"/>
    </location>
</feature>
<feature type="transmembrane region" description="Helical" evidence="7">
    <location>
        <begin position="218"/>
        <end position="239"/>
    </location>
</feature>
<keyword evidence="2 7" id="KW-1003">Cell membrane</keyword>
<evidence type="ECO:0000256" key="2">
    <source>
        <dbReference type="ARBA" id="ARBA00022475"/>
    </source>
</evidence>
<feature type="transmembrane region" description="Helical" evidence="7">
    <location>
        <begin position="145"/>
        <end position="165"/>
    </location>
</feature>
<protein>
    <recommendedName>
        <fullName evidence="7">UPF0761 membrane protein GCM10022229_08140</fullName>
    </recommendedName>
</protein>
<comment type="caution">
    <text evidence="8">The sequence shown here is derived from an EMBL/GenBank/DDBJ whole genome shotgun (WGS) entry which is preliminary data.</text>
</comment>
<evidence type="ECO:0000256" key="4">
    <source>
        <dbReference type="ARBA" id="ARBA00022692"/>
    </source>
</evidence>
<keyword evidence="3" id="KW-0997">Cell inner membrane</keyword>
<proteinExistence type="inferred from homology"/>
<dbReference type="RefSeq" id="WP_344758647.1">
    <property type="nucleotide sequence ID" value="NZ_BAAAZU010000003.1"/>
</dbReference>
<dbReference type="InterPro" id="IPR023679">
    <property type="entry name" value="UPF0761_bac"/>
</dbReference>
<feature type="transmembrane region" description="Helical" evidence="7">
    <location>
        <begin position="40"/>
        <end position="68"/>
    </location>
</feature>
<evidence type="ECO:0000256" key="7">
    <source>
        <dbReference type="HAMAP-Rule" id="MF_00672"/>
    </source>
</evidence>
<keyword evidence="4 7" id="KW-0812">Transmembrane</keyword>
<dbReference type="HAMAP" id="MF_00672">
    <property type="entry name" value="UPF0761"/>
    <property type="match status" value="1"/>
</dbReference>
<dbReference type="NCBIfam" id="NF003256">
    <property type="entry name" value="PRK04214.1"/>
    <property type="match status" value="1"/>
</dbReference>
<dbReference type="NCBIfam" id="TIGR00765">
    <property type="entry name" value="yihY_not_rbn"/>
    <property type="match status" value="1"/>
</dbReference>
<evidence type="ECO:0000256" key="1">
    <source>
        <dbReference type="ARBA" id="ARBA00004651"/>
    </source>
</evidence>
<accession>A0ABP7MBW8</accession>
<evidence type="ECO:0000313" key="8">
    <source>
        <dbReference type="EMBL" id="GAA3917144.1"/>
    </source>
</evidence>
<evidence type="ECO:0000256" key="5">
    <source>
        <dbReference type="ARBA" id="ARBA00022989"/>
    </source>
</evidence>
<evidence type="ECO:0000256" key="6">
    <source>
        <dbReference type="ARBA" id="ARBA00023136"/>
    </source>
</evidence>
<dbReference type="PANTHER" id="PTHR30213">
    <property type="entry name" value="INNER MEMBRANE PROTEIN YHJD"/>
    <property type="match status" value="1"/>
</dbReference>
<dbReference type="InterPro" id="IPR017039">
    <property type="entry name" value="Virul_fac_BrkB"/>
</dbReference>
<keyword evidence="5 7" id="KW-1133">Transmembrane helix</keyword>
<dbReference type="EMBL" id="BAAAZU010000003">
    <property type="protein sequence ID" value="GAA3917144.1"/>
    <property type="molecule type" value="Genomic_DNA"/>
</dbReference>
<keyword evidence="6 7" id="KW-0472">Membrane</keyword>
<sequence>MEPLDTLYRWSERLRDRARTGTFLRFLWRRFLDDRLFESAGALSFTMVFALVPLSMVVFGVLSVFPAFNDWSDRLSDYIFSNFVPGSARAIEGYLREFSQNTDKLTAVGVVALVVSLLVTLVSVEATFNKIWRVKTARPKFSRFLVYWTVLTLGALVATASLALSTRFFALGIFKTASGQWLEGVLLQMAPMLIELMAFTAIYRVVPHRTVQWRHAIAGAALAVVLLEFVKWGIGLYLGSFGAYAKIYQKLAFVPIFLLWIYFGWISILLGASFASSISAFRYQPASMRLPVGHEIYGLLRMLGRFAMARQAGKGLHSDEIQDKEPMLTDALVQQMLAQLGEIGLVTRAESGEWLLARDLDDLSLAELYEACNLRIPINEAHLPCRDDALGQNAIRTLDDLRIPLRELLKRRVSSLYELPGEPP</sequence>
<dbReference type="Proteomes" id="UP001501727">
    <property type="component" value="Unassembled WGS sequence"/>
</dbReference>
<organism evidence="8 9">
    <name type="scientific">Luteimonas lutimaris</name>
    <dbReference type="NCBI Taxonomy" id="698645"/>
    <lineage>
        <taxon>Bacteria</taxon>
        <taxon>Pseudomonadati</taxon>
        <taxon>Pseudomonadota</taxon>
        <taxon>Gammaproteobacteria</taxon>
        <taxon>Lysobacterales</taxon>
        <taxon>Lysobacteraceae</taxon>
        <taxon>Luteimonas</taxon>
    </lineage>
</organism>
<name>A0ABP7MBW8_9GAMM</name>
<dbReference type="PANTHER" id="PTHR30213:SF0">
    <property type="entry name" value="UPF0761 MEMBRANE PROTEIN YIHY"/>
    <property type="match status" value="1"/>
</dbReference>
<feature type="transmembrane region" description="Helical" evidence="7">
    <location>
        <begin position="259"/>
        <end position="281"/>
    </location>
</feature>
<evidence type="ECO:0000256" key="3">
    <source>
        <dbReference type="ARBA" id="ARBA00022519"/>
    </source>
</evidence>
<keyword evidence="9" id="KW-1185">Reference proteome</keyword>